<dbReference type="EMBL" id="CP159218">
    <property type="protein sequence ID" value="XCG64663.1"/>
    <property type="molecule type" value="Genomic_DNA"/>
</dbReference>
<proteinExistence type="predicted"/>
<dbReference type="AlphaFoldDB" id="A0AAU8DSN2"/>
<dbReference type="RefSeq" id="WP_353650276.1">
    <property type="nucleotide sequence ID" value="NZ_CP159218.1"/>
</dbReference>
<sequence length="78" mass="8372">MNPSVPACPSCGSTDGFDAGYLPDSQPGGMIVGRWMPGVPEFGLLKGLKWRGRVHLEVRADRCRRCGLLALYAVGPAR</sequence>
<name>A0AAU8DSN2_9ACTN</name>
<reference evidence="1" key="1">
    <citation type="submission" date="2024-05" db="EMBL/GenBank/DDBJ databases">
        <authorList>
            <person name="Cai S.Y."/>
            <person name="Jin L.M."/>
            <person name="Li H.R."/>
        </authorList>
    </citation>
    <scope>NUCLEOTIDE SEQUENCE</scope>
    <source>
        <strain evidence="1">A5-74</strain>
    </source>
</reference>
<gene>
    <name evidence="1" type="ORF">ABLG96_04870</name>
</gene>
<evidence type="ECO:0000313" key="1">
    <source>
        <dbReference type="EMBL" id="XCG64663.1"/>
    </source>
</evidence>
<organism evidence="1">
    <name type="scientific">Nakamurella sp. A5-74</name>
    <dbReference type="NCBI Taxonomy" id="3158264"/>
    <lineage>
        <taxon>Bacteria</taxon>
        <taxon>Bacillati</taxon>
        <taxon>Actinomycetota</taxon>
        <taxon>Actinomycetes</taxon>
        <taxon>Nakamurellales</taxon>
        <taxon>Nakamurellaceae</taxon>
        <taxon>Nakamurella</taxon>
    </lineage>
</organism>
<accession>A0AAU8DSN2</accession>
<protein>
    <submittedName>
        <fullName evidence="1">Uncharacterized protein</fullName>
    </submittedName>
</protein>